<dbReference type="EMBL" id="KZ998038">
    <property type="protein sequence ID" value="RKO86632.1"/>
    <property type="molecule type" value="Genomic_DNA"/>
</dbReference>
<sequence>MLPLRSSRLSLVCPEKASHFRSLRRHENPYAAGAESRDPRRGDVVKPVDVEGANRWRERDGDGIGDELAIFGGGNVFVREAVVKVVLGYVVRFAAGNEVQGRDRRKGREEVGEFHCGRYPQGRETQAGVEGSGGLGIPIDQGKVAEVLRKDFEEGKGIHLEPQAERLKGWGKSAVWNEMLGQMVKAYEGQNKGCNRLAA</sequence>
<evidence type="ECO:0000313" key="4">
    <source>
        <dbReference type="Proteomes" id="UP000269721"/>
    </source>
</evidence>
<gene>
    <name evidence="2" type="ORF">BDK51DRAFT_32093</name>
    <name evidence="3" type="ORF">BDK51DRAFT_32094</name>
</gene>
<proteinExistence type="predicted"/>
<reference evidence="4" key="1">
    <citation type="journal article" date="2018" name="Nat. Microbiol.">
        <title>Leveraging single-cell genomics to expand the fungal tree of life.</title>
        <authorList>
            <person name="Ahrendt S.R."/>
            <person name="Quandt C.A."/>
            <person name="Ciobanu D."/>
            <person name="Clum A."/>
            <person name="Salamov A."/>
            <person name="Andreopoulos B."/>
            <person name="Cheng J.F."/>
            <person name="Woyke T."/>
            <person name="Pelin A."/>
            <person name="Henrissat B."/>
            <person name="Reynolds N.K."/>
            <person name="Benny G.L."/>
            <person name="Smith M.E."/>
            <person name="James T.Y."/>
            <person name="Grigoriev I.V."/>
        </authorList>
    </citation>
    <scope>NUCLEOTIDE SEQUENCE [LARGE SCALE GENOMIC DNA]</scope>
</reference>
<keyword evidence="4" id="KW-1185">Reference proteome</keyword>
<evidence type="ECO:0000313" key="2">
    <source>
        <dbReference type="EMBL" id="RKO86632.1"/>
    </source>
</evidence>
<feature type="compositionally biased region" description="Basic and acidic residues" evidence="1">
    <location>
        <begin position="35"/>
        <end position="49"/>
    </location>
</feature>
<dbReference type="EMBL" id="KZ998038">
    <property type="protein sequence ID" value="RKO86634.1"/>
    <property type="molecule type" value="Genomic_DNA"/>
</dbReference>
<evidence type="ECO:0000313" key="3">
    <source>
        <dbReference type="EMBL" id="RKO86634.1"/>
    </source>
</evidence>
<dbReference type="AlphaFoldDB" id="A0A4P9W3D5"/>
<dbReference type="Proteomes" id="UP000269721">
    <property type="component" value="Unassembled WGS sequence"/>
</dbReference>
<reference evidence="3" key="2">
    <citation type="submission" date="2018-06" db="EMBL/GenBank/DDBJ databases">
        <title>Leveraging single-cell genomics to expand the Fungal Tree of Life.</title>
        <authorList>
            <consortium name="DOE Joint Genome Institute"/>
            <person name="Ahrendt S.R."/>
            <person name="Quandt C.A."/>
            <person name="Ciobanu D."/>
            <person name="Clum A."/>
            <person name="Salamov A."/>
            <person name="Andreopoulos B."/>
            <person name="Cheng J.-F."/>
            <person name="Woyke T."/>
            <person name="Pelin A."/>
            <person name="Henrissat B."/>
            <person name="Reynolds N."/>
            <person name="Benny G.L."/>
            <person name="Smith M.E."/>
            <person name="James T.Y."/>
            <person name="Grigoriev I.V."/>
        </authorList>
    </citation>
    <scope>NUCLEOTIDE SEQUENCE</scope>
    <source>
        <strain evidence="3">Perch Fen</strain>
    </source>
</reference>
<organism evidence="3 4">
    <name type="scientific">Blyttiomyces helicus</name>
    <dbReference type="NCBI Taxonomy" id="388810"/>
    <lineage>
        <taxon>Eukaryota</taxon>
        <taxon>Fungi</taxon>
        <taxon>Fungi incertae sedis</taxon>
        <taxon>Chytridiomycota</taxon>
        <taxon>Chytridiomycota incertae sedis</taxon>
        <taxon>Chytridiomycetes</taxon>
        <taxon>Chytridiomycetes incertae sedis</taxon>
        <taxon>Blyttiomyces</taxon>
    </lineage>
</organism>
<evidence type="ECO:0000256" key="1">
    <source>
        <dbReference type="SAM" id="MobiDB-lite"/>
    </source>
</evidence>
<name>A0A4P9W3D5_9FUNG</name>
<accession>A0A4P9W3D5</accession>
<feature type="region of interest" description="Disordered" evidence="1">
    <location>
        <begin position="24"/>
        <end position="49"/>
    </location>
</feature>
<protein>
    <submittedName>
        <fullName evidence="3">Uncharacterized protein</fullName>
    </submittedName>
</protein>